<dbReference type="Pfam" id="PF00892">
    <property type="entry name" value="EamA"/>
    <property type="match status" value="2"/>
</dbReference>
<keyword evidence="4" id="KW-1185">Reference proteome</keyword>
<feature type="domain" description="EamA" evidence="2">
    <location>
        <begin position="158"/>
        <end position="294"/>
    </location>
</feature>
<protein>
    <submittedName>
        <fullName evidence="3">Threonine/homoserine efflux transporter RhtA</fullName>
    </submittedName>
</protein>
<feature type="transmembrane region" description="Helical" evidence="1">
    <location>
        <begin position="107"/>
        <end position="127"/>
    </location>
</feature>
<feature type="transmembrane region" description="Helical" evidence="1">
    <location>
        <begin position="157"/>
        <end position="176"/>
    </location>
</feature>
<accession>A0A1I2DMM9</accession>
<dbReference type="Gene3D" id="1.10.3730.20">
    <property type="match status" value="1"/>
</dbReference>
<name>A0A1I2DMM9_9RHOB</name>
<evidence type="ECO:0000313" key="4">
    <source>
        <dbReference type="Proteomes" id="UP000325289"/>
    </source>
</evidence>
<dbReference type="EMBL" id="FOMS01000017">
    <property type="protein sequence ID" value="SFE81766.1"/>
    <property type="molecule type" value="Genomic_DNA"/>
</dbReference>
<dbReference type="PANTHER" id="PTHR22911">
    <property type="entry name" value="ACYL-MALONYL CONDENSING ENZYME-RELATED"/>
    <property type="match status" value="1"/>
</dbReference>
<evidence type="ECO:0000313" key="3">
    <source>
        <dbReference type="EMBL" id="SFE81766.1"/>
    </source>
</evidence>
<keyword evidence="1" id="KW-0812">Transmembrane</keyword>
<feature type="transmembrane region" description="Helical" evidence="1">
    <location>
        <begin position="279"/>
        <end position="297"/>
    </location>
</feature>
<feature type="transmembrane region" description="Helical" evidence="1">
    <location>
        <begin position="188"/>
        <end position="207"/>
    </location>
</feature>
<feature type="transmembrane region" description="Helical" evidence="1">
    <location>
        <begin position="253"/>
        <end position="273"/>
    </location>
</feature>
<sequence>MTLALPYTSRTMWTGSFAGMACMAAAMVLLPLGDTLSKLLTETLNPIEVATVRVLAQAAFLLPAAVVLRKRLRGAMFSPVVALSGLLVMITLICLIGAFAVMPIATAIAIFFVEPLILTVLAGPLLGEAVGPRRLAAVGIGLVGALIVIRPGAEFEIAALLPLLAAASYALNMIVLRRAARTRSGLTIQCGATIYACIGMVVLSFGLQEAGYVSSDPGALPASGWALILGSGFFAAASYVLIAEAFRHAEAGLLAPFQYLEIIGATAAGYLVFGEFPDGMTWVGIAVILASGLYVVYRERSRAPATLEPTRHRSRRIRPR</sequence>
<feature type="transmembrane region" description="Helical" evidence="1">
    <location>
        <begin position="134"/>
        <end position="151"/>
    </location>
</feature>
<dbReference type="InterPro" id="IPR037185">
    <property type="entry name" value="EmrE-like"/>
</dbReference>
<dbReference type="SUPFAM" id="SSF103481">
    <property type="entry name" value="Multidrug resistance efflux transporter EmrE"/>
    <property type="match status" value="2"/>
</dbReference>
<gene>
    <name evidence="3" type="ORF">SAMN04515678_11768</name>
</gene>
<organism evidence="3 4">
    <name type="scientific">Roseivivax sediminis</name>
    <dbReference type="NCBI Taxonomy" id="936889"/>
    <lineage>
        <taxon>Bacteria</taxon>
        <taxon>Pseudomonadati</taxon>
        <taxon>Pseudomonadota</taxon>
        <taxon>Alphaproteobacteria</taxon>
        <taxon>Rhodobacterales</taxon>
        <taxon>Roseobacteraceae</taxon>
        <taxon>Roseivivax</taxon>
    </lineage>
</organism>
<feature type="transmembrane region" description="Helical" evidence="1">
    <location>
        <begin position="50"/>
        <end position="68"/>
    </location>
</feature>
<dbReference type="PANTHER" id="PTHR22911:SF103">
    <property type="entry name" value="BLR2811 PROTEIN"/>
    <property type="match status" value="1"/>
</dbReference>
<feature type="transmembrane region" description="Helical" evidence="1">
    <location>
        <begin position="80"/>
        <end position="101"/>
    </location>
</feature>
<keyword evidence="1" id="KW-0472">Membrane</keyword>
<reference evidence="3 4" key="1">
    <citation type="submission" date="2016-10" db="EMBL/GenBank/DDBJ databases">
        <authorList>
            <person name="Varghese N."/>
            <person name="Submissions S."/>
        </authorList>
    </citation>
    <scope>NUCLEOTIDE SEQUENCE [LARGE SCALE GENOMIC DNA]</scope>
    <source>
        <strain evidence="4">YIM D21,KCTC 23444,ACCC 10710</strain>
    </source>
</reference>
<keyword evidence="1" id="KW-1133">Transmembrane helix</keyword>
<proteinExistence type="predicted"/>
<feature type="transmembrane region" description="Helical" evidence="1">
    <location>
        <begin position="12"/>
        <end position="30"/>
    </location>
</feature>
<evidence type="ECO:0000259" key="2">
    <source>
        <dbReference type="Pfam" id="PF00892"/>
    </source>
</evidence>
<dbReference type="Proteomes" id="UP000325289">
    <property type="component" value="Unassembled WGS sequence"/>
</dbReference>
<dbReference type="AlphaFoldDB" id="A0A1I2DMM9"/>
<evidence type="ECO:0000256" key="1">
    <source>
        <dbReference type="SAM" id="Phobius"/>
    </source>
</evidence>
<dbReference type="GO" id="GO:0016020">
    <property type="term" value="C:membrane"/>
    <property type="evidence" value="ECO:0007669"/>
    <property type="project" value="InterPro"/>
</dbReference>
<feature type="transmembrane region" description="Helical" evidence="1">
    <location>
        <begin position="219"/>
        <end position="241"/>
    </location>
</feature>
<feature type="domain" description="EamA" evidence="2">
    <location>
        <begin position="19"/>
        <end position="149"/>
    </location>
</feature>
<dbReference type="InterPro" id="IPR000620">
    <property type="entry name" value="EamA_dom"/>
</dbReference>